<feature type="region of interest" description="Disordered" evidence="1">
    <location>
        <begin position="146"/>
        <end position="165"/>
    </location>
</feature>
<gene>
    <name evidence="2" type="ORF">ORAREDHAP_LOCUS42390</name>
</gene>
<protein>
    <submittedName>
        <fullName evidence="2">Uncharacterized protein</fullName>
    </submittedName>
</protein>
<dbReference type="AlphaFoldDB" id="A0A6J5XWG2"/>
<name>A0A6J5XWG2_PRUAR</name>
<keyword evidence="3" id="KW-1185">Reference proteome</keyword>
<dbReference type="EMBL" id="CAEKKB010000007">
    <property type="protein sequence ID" value="CAB4316562.1"/>
    <property type="molecule type" value="Genomic_DNA"/>
</dbReference>
<reference evidence="3" key="1">
    <citation type="journal article" date="2020" name="Genome Biol.">
        <title>Gamete binning: chromosome-level and haplotype-resolved genome assembly enabled by high-throughput single-cell sequencing of gamete genomes.</title>
        <authorList>
            <person name="Campoy J.A."/>
            <person name="Sun H."/>
            <person name="Goel M."/>
            <person name="Jiao W.-B."/>
            <person name="Folz-Donahue K."/>
            <person name="Wang N."/>
            <person name="Rubio M."/>
            <person name="Liu C."/>
            <person name="Kukat C."/>
            <person name="Ruiz D."/>
            <person name="Huettel B."/>
            <person name="Schneeberger K."/>
        </authorList>
    </citation>
    <scope>NUCLEOTIDE SEQUENCE [LARGE SCALE GENOMIC DNA]</scope>
    <source>
        <strain evidence="3">cv. Rojo Pasion</strain>
    </source>
</reference>
<evidence type="ECO:0000313" key="3">
    <source>
        <dbReference type="Proteomes" id="UP000507245"/>
    </source>
</evidence>
<sequence length="165" mass="19164">MNRKVHCNGMGIVELLKILDFSVVELWVDGGYGRQYSFVWSSYRTFGNKALRKRNLDILSKRMKQSEEGRRLSRYGRASQEESCGSIVKKEKSQCNLDNDCFDYSFLLDYESLRDARMHQVSEDEDHHTAKQSLVASLFIRSGTPSRYNASKKKKKAKNYRCNAQ</sequence>
<dbReference type="Proteomes" id="UP000507245">
    <property type="component" value="Unassembled WGS sequence"/>
</dbReference>
<evidence type="ECO:0000256" key="1">
    <source>
        <dbReference type="SAM" id="MobiDB-lite"/>
    </source>
</evidence>
<evidence type="ECO:0000313" key="2">
    <source>
        <dbReference type="EMBL" id="CAB4316562.1"/>
    </source>
</evidence>
<organism evidence="2 3">
    <name type="scientific">Prunus armeniaca</name>
    <name type="common">Apricot</name>
    <name type="synonym">Armeniaca vulgaris</name>
    <dbReference type="NCBI Taxonomy" id="36596"/>
    <lineage>
        <taxon>Eukaryota</taxon>
        <taxon>Viridiplantae</taxon>
        <taxon>Streptophyta</taxon>
        <taxon>Embryophyta</taxon>
        <taxon>Tracheophyta</taxon>
        <taxon>Spermatophyta</taxon>
        <taxon>Magnoliopsida</taxon>
        <taxon>eudicotyledons</taxon>
        <taxon>Gunneridae</taxon>
        <taxon>Pentapetalae</taxon>
        <taxon>rosids</taxon>
        <taxon>fabids</taxon>
        <taxon>Rosales</taxon>
        <taxon>Rosaceae</taxon>
        <taxon>Amygdaloideae</taxon>
        <taxon>Amygdaleae</taxon>
        <taxon>Prunus</taxon>
    </lineage>
</organism>
<accession>A0A6J5XWG2</accession>
<feature type="compositionally biased region" description="Basic residues" evidence="1">
    <location>
        <begin position="150"/>
        <end position="159"/>
    </location>
</feature>
<proteinExistence type="predicted"/>